<dbReference type="InterPro" id="IPR009003">
    <property type="entry name" value="Peptidase_S1_PA"/>
</dbReference>
<reference evidence="3 4" key="1">
    <citation type="journal article" date="2024" name="Nat. Commun.">
        <title>Phylogenomics reveals the evolutionary origins of lichenization in chlorophyte algae.</title>
        <authorList>
            <person name="Puginier C."/>
            <person name="Libourel C."/>
            <person name="Otte J."/>
            <person name="Skaloud P."/>
            <person name="Haon M."/>
            <person name="Grisel S."/>
            <person name="Petersen M."/>
            <person name="Berrin J.G."/>
            <person name="Delaux P.M."/>
            <person name="Dal Grande F."/>
            <person name="Keller J."/>
        </authorList>
    </citation>
    <scope>NUCLEOTIDE SEQUENCE [LARGE SCALE GENOMIC DNA]</scope>
    <source>
        <strain evidence="3 4">SAG 2523</strain>
    </source>
</reference>
<dbReference type="InterPro" id="IPR000467">
    <property type="entry name" value="G_patch_dom"/>
</dbReference>
<dbReference type="SMART" id="SM00443">
    <property type="entry name" value="G_patch"/>
    <property type="match status" value="1"/>
</dbReference>
<evidence type="ECO:0000256" key="1">
    <source>
        <dbReference type="SAM" id="MobiDB-lite"/>
    </source>
</evidence>
<comment type="caution">
    <text evidence="3">The sequence shown here is derived from an EMBL/GenBank/DDBJ whole genome shotgun (WGS) entry which is preliminary data.</text>
</comment>
<keyword evidence="4" id="KW-1185">Reference proteome</keyword>
<dbReference type="PROSITE" id="PS50174">
    <property type="entry name" value="G_PATCH"/>
    <property type="match status" value="1"/>
</dbReference>
<evidence type="ECO:0000313" key="4">
    <source>
        <dbReference type="Proteomes" id="UP001485043"/>
    </source>
</evidence>
<dbReference type="Gene3D" id="2.40.10.10">
    <property type="entry name" value="Trypsin-like serine proteases"/>
    <property type="match status" value="1"/>
</dbReference>
<dbReference type="GO" id="GO:0003676">
    <property type="term" value="F:nucleic acid binding"/>
    <property type="evidence" value="ECO:0007669"/>
    <property type="project" value="InterPro"/>
</dbReference>
<feature type="region of interest" description="Disordered" evidence="1">
    <location>
        <begin position="219"/>
        <end position="256"/>
    </location>
</feature>
<feature type="compositionally biased region" description="Low complexity" evidence="1">
    <location>
        <begin position="178"/>
        <end position="188"/>
    </location>
</feature>
<dbReference type="AlphaFoldDB" id="A0AAW1T2R1"/>
<protein>
    <recommendedName>
        <fullName evidence="2">G-patch domain-containing protein</fullName>
    </recommendedName>
</protein>
<dbReference type="PANTHER" id="PTHR23149">
    <property type="entry name" value="G PATCH DOMAIN CONTAINING PROTEIN"/>
    <property type="match status" value="1"/>
</dbReference>
<evidence type="ECO:0000259" key="2">
    <source>
        <dbReference type="PROSITE" id="PS50174"/>
    </source>
</evidence>
<dbReference type="PANTHER" id="PTHR23149:SF9">
    <property type="entry name" value="G PATCH DOMAIN-CONTAINING PROTEIN 4"/>
    <property type="match status" value="1"/>
</dbReference>
<organism evidence="3 4">
    <name type="scientific">Apatococcus fuscideae</name>
    <dbReference type="NCBI Taxonomy" id="2026836"/>
    <lineage>
        <taxon>Eukaryota</taxon>
        <taxon>Viridiplantae</taxon>
        <taxon>Chlorophyta</taxon>
        <taxon>core chlorophytes</taxon>
        <taxon>Trebouxiophyceae</taxon>
        <taxon>Chlorellales</taxon>
        <taxon>Chlorellaceae</taxon>
        <taxon>Apatococcus</taxon>
    </lineage>
</organism>
<dbReference type="Proteomes" id="UP001485043">
    <property type="component" value="Unassembled WGS sequence"/>
</dbReference>
<gene>
    <name evidence="3" type="ORF">WJX84_006056</name>
</gene>
<sequence>MVAPDEALFGKKYQGVEKRSTGYKLLAAMGWKEGEGLGATKQGIKEHVRVRKKADTIGVGLKEAAEHSKDWKIGMVAFDHVLSALKEVRAQHDKDQHGQSTADSDSSSSEEEEEEEAPAAPPPKKKARVQPAAQPKSEPVRRKSKMKAVAAAESTADEVSMGKKPSKKQKLRKDTQQAAAAAAAAAAAKNPTHLGRFARREAGKRVKGYSATDLAAILGGGASDAPPKAAPAAEPATLDAPEQPAPSSDASEETALEGAHKELQTAQRLQWIESSGRRSADRMLRYGKATNLRLLVRSASQSRQATGFASASDRLGDPSLPAYSTGAARAQPVMASAPAQDQDPYAKLKVSDIQRILDAAHIDYRDCFEREQLLQRLRENAGRLGGSLSHQLQSLQRQQPMQAGGLSNLTAGQLTAQHQLFMDEQYVVNLFQANRPSVVHITSLLSSPQAMFSASTQERPAGQGSGFIWDTAGHVVTNFHVIQRAERIKATLYNNEVHEAELVPYPLLTRCFEQQR</sequence>
<feature type="domain" description="G-patch" evidence="2">
    <location>
        <begin position="18"/>
        <end position="64"/>
    </location>
</feature>
<name>A0AAW1T2R1_9CHLO</name>
<dbReference type="InterPro" id="IPR043504">
    <property type="entry name" value="Peptidase_S1_PA_chymotrypsin"/>
</dbReference>
<dbReference type="EMBL" id="JALJOV010000490">
    <property type="protein sequence ID" value="KAK9863301.1"/>
    <property type="molecule type" value="Genomic_DNA"/>
</dbReference>
<proteinExistence type="predicted"/>
<dbReference type="SUPFAM" id="SSF50494">
    <property type="entry name" value="Trypsin-like serine proteases"/>
    <property type="match status" value="1"/>
</dbReference>
<feature type="region of interest" description="Disordered" evidence="1">
    <location>
        <begin position="90"/>
        <end position="205"/>
    </location>
</feature>
<feature type="compositionally biased region" description="Acidic residues" evidence="1">
    <location>
        <begin position="108"/>
        <end position="117"/>
    </location>
</feature>
<feature type="compositionally biased region" description="Low complexity" evidence="1">
    <location>
        <begin position="223"/>
        <end position="241"/>
    </location>
</feature>
<dbReference type="GO" id="GO:0005730">
    <property type="term" value="C:nucleolus"/>
    <property type="evidence" value="ECO:0007669"/>
    <property type="project" value="TreeGrafter"/>
</dbReference>
<dbReference type="InterPro" id="IPR050656">
    <property type="entry name" value="PINX1"/>
</dbReference>
<accession>A0AAW1T2R1</accession>
<evidence type="ECO:0000313" key="3">
    <source>
        <dbReference type="EMBL" id="KAK9863301.1"/>
    </source>
</evidence>
<dbReference type="Pfam" id="PF01585">
    <property type="entry name" value="G-patch"/>
    <property type="match status" value="1"/>
</dbReference>